<reference evidence="2 3" key="1">
    <citation type="submission" date="2016-10" db="EMBL/GenBank/DDBJ databases">
        <authorList>
            <person name="Varghese N."/>
            <person name="Submissions S."/>
        </authorList>
    </citation>
    <scope>NUCLEOTIDE SEQUENCE [LARGE SCALE GENOMIC DNA]</scope>
    <source>
        <strain evidence="2 3">DSM 9169</strain>
    </source>
</reference>
<keyword evidence="3" id="KW-1185">Reference proteome</keyword>
<evidence type="ECO:0000256" key="1">
    <source>
        <dbReference type="SAM" id="SignalP"/>
    </source>
</evidence>
<dbReference type="EMBL" id="LT629792">
    <property type="protein sequence ID" value="SDT97270.1"/>
    <property type="molecule type" value="Genomic_DNA"/>
</dbReference>
<evidence type="ECO:0008006" key="4">
    <source>
        <dbReference type="Google" id="ProtNLM"/>
    </source>
</evidence>
<accession>A0ABY0V8H2</accession>
<dbReference type="PROSITE" id="PS51257">
    <property type="entry name" value="PROKAR_LIPOPROTEIN"/>
    <property type="match status" value="1"/>
</dbReference>
<dbReference type="RefSeq" id="WP_092648672.1">
    <property type="nucleotide sequence ID" value="NZ_LT629792.1"/>
</dbReference>
<proteinExistence type="predicted"/>
<feature type="chain" id="PRO_5046445760" description="Lipoprotein" evidence="1">
    <location>
        <begin position="24"/>
        <end position="337"/>
    </location>
</feature>
<sequence>MIRRRICAAVVMLASLSMVSACSSGEIEVPATEQPASGANGAANLDANRINAILGHIQAALDQASDEGTTEALSGRVKDPALRMRGAQFVLAKAKETTVPQLSLTGEMVTSTNSTTWPRMFLDIEQSSDGELPIVYVITQQDARSNYELENWVRLLGGSEFTTAPLETGAAYVSADADGFIMTPSEAVEKYVEMLNSGTAGSDMFAEDEYARSHFDEIASLGQSVQAAGTVTAHAQTEGLPISGLVLNNGSALVSASFAMTHTYQRTVARSTMQLGGSPAAINEGDPKVIGSASAKYLVSVLIELPQAGSDQKARVIGAERVIEQVTRDDSTKPEGE</sequence>
<protein>
    <recommendedName>
        <fullName evidence="4">Lipoprotein</fullName>
    </recommendedName>
</protein>
<feature type="signal peptide" evidence="1">
    <location>
        <begin position="1"/>
        <end position="23"/>
    </location>
</feature>
<organism evidence="2 3">
    <name type="scientific">Schaalia radingae</name>
    <dbReference type="NCBI Taxonomy" id="131110"/>
    <lineage>
        <taxon>Bacteria</taxon>
        <taxon>Bacillati</taxon>
        <taxon>Actinomycetota</taxon>
        <taxon>Actinomycetes</taxon>
        <taxon>Actinomycetales</taxon>
        <taxon>Actinomycetaceae</taxon>
        <taxon>Schaalia</taxon>
    </lineage>
</organism>
<keyword evidence="1" id="KW-0732">Signal</keyword>
<evidence type="ECO:0000313" key="3">
    <source>
        <dbReference type="Proteomes" id="UP000198976"/>
    </source>
</evidence>
<dbReference type="Proteomes" id="UP000198976">
    <property type="component" value="Chromosome I"/>
</dbReference>
<name>A0ABY0V8H2_9ACTO</name>
<gene>
    <name evidence="2" type="ORF">SAMN04489714_1341</name>
</gene>
<evidence type="ECO:0000313" key="2">
    <source>
        <dbReference type="EMBL" id="SDT97270.1"/>
    </source>
</evidence>